<organism evidence="1 2">
    <name type="scientific">Neophaeococcomyces mojaviensis</name>
    <dbReference type="NCBI Taxonomy" id="3383035"/>
    <lineage>
        <taxon>Eukaryota</taxon>
        <taxon>Fungi</taxon>
        <taxon>Dikarya</taxon>
        <taxon>Ascomycota</taxon>
        <taxon>Pezizomycotina</taxon>
        <taxon>Eurotiomycetes</taxon>
        <taxon>Chaetothyriomycetidae</taxon>
        <taxon>Chaetothyriales</taxon>
        <taxon>Chaetothyriales incertae sedis</taxon>
        <taxon>Neophaeococcomyces</taxon>
    </lineage>
</organism>
<protein>
    <submittedName>
        <fullName evidence="1">Uncharacterized protein</fullName>
    </submittedName>
</protein>
<name>A0ACC3AGJ9_9EURO</name>
<gene>
    <name evidence="1" type="ORF">H2198_001721</name>
</gene>
<accession>A0ACC3AGJ9</accession>
<evidence type="ECO:0000313" key="2">
    <source>
        <dbReference type="Proteomes" id="UP001172386"/>
    </source>
</evidence>
<proteinExistence type="predicted"/>
<reference evidence="1" key="1">
    <citation type="submission" date="2022-10" db="EMBL/GenBank/DDBJ databases">
        <title>Culturing micro-colonial fungi from biological soil crusts in the Mojave desert and describing Neophaeococcomyces mojavensis, and introducing the new genera and species Taxawa tesnikishii.</title>
        <authorList>
            <person name="Kurbessoian T."/>
            <person name="Stajich J.E."/>
        </authorList>
    </citation>
    <scope>NUCLEOTIDE SEQUENCE</scope>
    <source>
        <strain evidence="1">JES_112</strain>
    </source>
</reference>
<sequence length="606" mass="67722">MSSASSPDCILRPEDKVLKMGFPVVEQSVPNSFDEFFHRELYSGSEDEGFKKEDDEVDNLFAVNAYSSANEHDSTHAKTSQSKGSPSQPWRKGLWCLNQNPDARLDIEKTRKAHDAPLSNISPVHLVANDNFALRSPKPSTRVAETKDVSPARLHETHCLSPLRQQRTPREMNLSPGPIYSRSYVDNRNGYVDAWQQDFQNFNLQLNDDGFGSFSTQSAYFEHLGYNARHPQRFMANNPVKMESVRAATMQNMSREAMESRNGTSHSATHELSTITHSNLNATSRNMFTSPPDGNDLAYQWISEDLPSMSDWATESLHSSNSSHHSQMSNGSYGHQMQGLQNTVPPQTWWSPPTTYAQTQPTQASQEHRPVLMQPKPRRATYQVLQHNSNDDDGLGIKYPSSEEIGVAVPYRPPELQPSSMPPTQTEHQRGMSDYVNALSTCPSLPPAAHSFPEGSPFVTPQRQGLAPYRTPSPPISPTHRCSRSTRQRSPSRRDPSQHRRKSIHKSGPVKDSAETSQHRSTSRPPRTPKTPKTPNEGLGSIDFVNFTPKDAVKLLNDVAPSGSSKTRARREQEAREKRKKLSEAAINAVRNAGGDVEALERVIRT</sequence>
<dbReference type="Proteomes" id="UP001172386">
    <property type="component" value="Unassembled WGS sequence"/>
</dbReference>
<comment type="caution">
    <text evidence="1">The sequence shown here is derived from an EMBL/GenBank/DDBJ whole genome shotgun (WGS) entry which is preliminary data.</text>
</comment>
<dbReference type="EMBL" id="JAPDRQ010000020">
    <property type="protein sequence ID" value="KAJ9661756.1"/>
    <property type="molecule type" value="Genomic_DNA"/>
</dbReference>
<keyword evidence="2" id="KW-1185">Reference proteome</keyword>
<evidence type="ECO:0000313" key="1">
    <source>
        <dbReference type="EMBL" id="KAJ9661756.1"/>
    </source>
</evidence>